<dbReference type="EMBL" id="JARKIK010000086">
    <property type="protein sequence ID" value="KAK8724377.1"/>
    <property type="molecule type" value="Genomic_DNA"/>
</dbReference>
<keyword evidence="2" id="KW-1185">Reference proteome</keyword>
<dbReference type="Proteomes" id="UP001445076">
    <property type="component" value="Unassembled WGS sequence"/>
</dbReference>
<proteinExistence type="predicted"/>
<organism evidence="1 2">
    <name type="scientific">Cherax quadricarinatus</name>
    <name type="common">Australian red claw crayfish</name>
    <dbReference type="NCBI Taxonomy" id="27406"/>
    <lineage>
        <taxon>Eukaryota</taxon>
        <taxon>Metazoa</taxon>
        <taxon>Ecdysozoa</taxon>
        <taxon>Arthropoda</taxon>
        <taxon>Crustacea</taxon>
        <taxon>Multicrustacea</taxon>
        <taxon>Malacostraca</taxon>
        <taxon>Eumalacostraca</taxon>
        <taxon>Eucarida</taxon>
        <taxon>Decapoda</taxon>
        <taxon>Pleocyemata</taxon>
        <taxon>Astacidea</taxon>
        <taxon>Parastacoidea</taxon>
        <taxon>Parastacidae</taxon>
        <taxon>Cherax</taxon>
    </lineage>
</organism>
<protein>
    <submittedName>
        <fullName evidence="1">Uncharacterized protein</fullName>
    </submittedName>
</protein>
<sequence>NLASEHEKKETRVTPENLKKNVQQFVSDIDAFTENAGLLQQGLGVVETLCDPRYVHLDQLLSLEKRLLQSIGDPEETLPFTQLLKTRGTHGVSLDDILTLMVYVASLGGPDVFTHKDEYALTNRLSHAIVEDKKLLSDVLLQLAFL</sequence>
<evidence type="ECO:0000313" key="1">
    <source>
        <dbReference type="EMBL" id="KAK8724377.1"/>
    </source>
</evidence>
<dbReference type="AlphaFoldDB" id="A0AAW0W5G3"/>
<feature type="non-terminal residue" evidence="1">
    <location>
        <position position="1"/>
    </location>
</feature>
<reference evidence="1 2" key="1">
    <citation type="journal article" date="2024" name="BMC Genomics">
        <title>Genome assembly of redclaw crayfish (Cherax quadricarinatus) provides insights into its immune adaptation and hypoxia tolerance.</title>
        <authorList>
            <person name="Liu Z."/>
            <person name="Zheng J."/>
            <person name="Li H."/>
            <person name="Fang K."/>
            <person name="Wang S."/>
            <person name="He J."/>
            <person name="Zhou D."/>
            <person name="Weng S."/>
            <person name="Chi M."/>
            <person name="Gu Z."/>
            <person name="He J."/>
            <person name="Li F."/>
            <person name="Wang M."/>
        </authorList>
    </citation>
    <scope>NUCLEOTIDE SEQUENCE [LARGE SCALE GENOMIC DNA]</scope>
    <source>
        <strain evidence="1">ZL_2023a</strain>
    </source>
</reference>
<accession>A0AAW0W5G3</accession>
<evidence type="ECO:0000313" key="2">
    <source>
        <dbReference type="Proteomes" id="UP001445076"/>
    </source>
</evidence>
<gene>
    <name evidence="1" type="ORF">OTU49_011364</name>
</gene>
<comment type="caution">
    <text evidence="1">The sequence shown here is derived from an EMBL/GenBank/DDBJ whole genome shotgun (WGS) entry which is preliminary data.</text>
</comment>
<name>A0AAW0W5G3_CHEQU</name>